<dbReference type="Gene3D" id="3.40.50.300">
    <property type="entry name" value="P-loop containing nucleotide triphosphate hydrolases"/>
    <property type="match status" value="1"/>
</dbReference>
<dbReference type="RefSeq" id="XP_060670173.1">
    <property type="nucleotide sequence ID" value="XM_060814190.1"/>
</dbReference>
<dbReference type="Proteomes" id="UP001652623">
    <property type="component" value="Chromosome 2"/>
</dbReference>
<keyword evidence="3" id="KW-1185">Reference proteome</keyword>
<evidence type="ECO:0000313" key="3">
    <source>
        <dbReference type="Proteomes" id="UP001652623"/>
    </source>
</evidence>
<dbReference type="InterPro" id="IPR027417">
    <property type="entry name" value="P-loop_NTPase"/>
</dbReference>
<reference evidence="3" key="1">
    <citation type="submission" date="2025-05" db="UniProtKB">
        <authorList>
            <consortium name="RefSeq"/>
        </authorList>
    </citation>
    <scope>NUCLEOTIDE SEQUENCE [LARGE SCALE GENOMIC DNA]</scope>
</reference>
<gene>
    <name evidence="4" type="primary">LOC125422278</name>
</gene>
<dbReference type="InterPro" id="IPR041562">
    <property type="entry name" value="MCM_lid"/>
</dbReference>
<sequence>MGREEEASYSLLLTGIPRDCISKCRTQSCQFKCEDRTLPITARILETIIRLSTAYAKLNLRIEVYLCLKLVAEWCTQPAQ</sequence>
<name>A0ABM4A0B5_ZIZJJ</name>
<evidence type="ECO:0000259" key="2">
    <source>
        <dbReference type="Pfam" id="PF17855"/>
    </source>
</evidence>
<evidence type="ECO:0000256" key="1">
    <source>
        <dbReference type="ARBA" id="ARBA00012551"/>
    </source>
</evidence>
<protein>
    <recommendedName>
        <fullName evidence="1">DNA helicase</fullName>
        <ecNumber evidence="1">3.6.4.12</ecNumber>
    </recommendedName>
</protein>
<dbReference type="Pfam" id="PF17855">
    <property type="entry name" value="MCM_lid"/>
    <property type="match status" value="1"/>
</dbReference>
<proteinExistence type="predicted"/>
<dbReference type="EC" id="3.6.4.12" evidence="1"/>
<organism evidence="3 4">
    <name type="scientific">Ziziphus jujuba</name>
    <name type="common">Chinese jujube</name>
    <name type="synonym">Ziziphus sativa</name>
    <dbReference type="NCBI Taxonomy" id="326968"/>
    <lineage>
        <taxon>Eukaryota</taxon>
        <taxon>Viridiplantae</taxon>
        <taxon>Streptophyta</taxon>
        <taxon>Embryophyta</taxon>
        <taxon>Tracheophyta</taxon>
        <taxon>Spermatophyta</taxon>
        <taxon>Magnoliopsida</taxon>
        <taxon>eudicotyledons</taxon>
        <taxon>Gunneridae</taxon>
        <taxon>Pentapetalae</taxon>
        <taxon>rosids</taxon>
        <taxon>fabids</taxon>
        <taxon>Rosales</taxon>
        <taxon>Rhamnaceae</taxon>
        <taxon>Paliureae</taxon>
        <taxon>Ziziphus</taxon>
    </lineage>
</organism>
<evidence type="ECO:0000313" key="4">
    <source>
        <dbReference type="RefSeq" id="XP_060670173.1"/>
    </source>
</evidence>
<dbReference type="GeneID" id="125422278"/>
<accession>A0ABM4A0B5</accession>
<reference evidence="4" key="2">
    <citation type="submission" date="2025-08" db="UniProtKB">
        <authorList>
            <consortium name="RefSeq"/>
        </authorList>
    </citation>
    <scope>IDENTIFICATION</scope>
    <source>
        <tissue evidence="4">Seedling</tissue>
    </source>
</reference>
<feature type="domain" description="MCM AAA-lid" evidence="2">
    <location>
        <begin position="24"/>
        <end position="64"/>
    </location>
</feature>